<organism evidence="7 8">
    <name type="scientific">Panicum virgatum</name>
    <name type="common">Blackwell switchgrass</name>
    <dbReference type="NCBI Taxonomy" id="38727"/>
    <lineage>
        <taxon>Eukaryota</taxon>
        <taxon>Viridiplantae</taxon>
        <taxon>Streptophyta</taxon>
        <taxon>Embryophyta</taxon>
        <taxon>Tracheophyta</taxon>
        <taxon>Spermatophyta</taxon>
        <taxon>Magnoliopsida</taxon>
        <taxon>Liliopsida</taxon>
        <taxon>Poales</taxon>
        <taxon>Poaceae</taxon>
        <taxon>PACMAD clade</taxon>
        <taxon>Panicoideae</taxon>
        <taxon>Panicodae</taxon>
        <taxon>Paniceae</taxon>
        <taxon>Panicinae</taxon>
        <taxon>Panicum</taxon>
        <taxon>Panicum sect. Hiantes</taxon>
    </lineage>
</organism>
<evidence type="ECO:0000256" key="5">
    <source>
        <dbReference type="ARBA" id="ARBA00023242"/>
    </source>
</evidence>
<accession>A0A8T0PMM2</accession>
<evidence type="ECO:0000256" key="4">
    <source>
        <dbReference type="ARBA" id="ARBA00023163"/>
    </source>
</evidence>
<dbReference type="EMBL" id="CM029051">
    <property type="protein sequence ID" value="KAG2562158.1"/>
    <property type="molecule type" value="Genomic_DNA"/>
</dbReference>
<dbReference type="GO" id="GO:0003677">
    <property type="term" value="F:DNA binding"/>
    <property type="evidence" value="ECO:0007669"/>
    <property type="project" value="UniProtKB-KW"/>
</dbReference>
<evidence type="ECO:0000256" key="2">
    <source>
        <dbReference type="ARBA" id="ARBA00023015"/>
    </source>
</evidence>
<keyword evidence="6" id="KW-0175">Coiled coil</keyword>
<keyword evidence="2" id="KW-0805">Transcription regulation</keyword>
<keyword evidence="5" id="KW-0539">Nucleus</keyword>
<evidence type="ECO:0000256" key="1">
    <source>
        <dbReference type="ARBA" id="ARBA00004123"/>
    </source>
</evidence>
<reference evidence="7" key="1">
    <citation type="submission" date="2020-05" db="EMBL/GenBank/DDBJ databases">
        <title>WGS assembly of Panicum virgatum.</title>
        <authorList>
            <person name="Lovell J.T."/>
            <person name="Jenkins J."/>
            <person name="Shu S."/>
            <person name="Juenger T.E."/>
            <person name="Schmutz J."/>
        </authorList>
    </citation>
    <scope>NUCLEOTIDE SEQUENCE</scope>
    <source>
        <strain evidence="7">AP13</strain>
    </source>
</reference>
<evidence type="ECO:0000313" key="7">
    <source>
        <dbReference type="EMBL" id="KAG2562158.1"/>
    </source>
</evidence>
<dbReference type="SUPFAM" id="SSF57959">
    <property type="entry name" value="Leucine zipper domain"/>
    <property type="match status" value="1"/>
</dbReference>
<dbReference type="GO" id="GO:0003700">
    <property type="term" value="F:DNA-binding transcription factor activity"/>
    <property type="evidence" value="ECO:0007669"/>
    <property type="project" value="InterPro"/>
</dbReference>
<keyword evidence="8" id="KW-1185">Reference proteome</keyword>
<keyword evidence="4" id="KW-0804">Transcription</keyword>
<comment type="caution">
    <text evidence="7">The sequence shown here is derived from an EMBL/GenBank/DDBJ whole genome shotgun (WGS) entry which is preliminary data.</text>
</comment>
<evidence type="ECO:0000256" key="6">
    <source>
        <dbReference type="SAM" id="Coils"/>
    </source>
</evidence>
<name>A0A8T0PMM2_PANVG</name>
<dbReference type="CDD" id="cd14703">
    <property type="entry name" value="bZIP_plant_RF2"/>
    <property type="match status" value="1"/>
</dbReference>
<dbReference type="PANTHER" id="PTHR13690:SF124">
    <property type="entry name" value="TRANSCRIPTION FACTOR RF2A"/>
    <property type="match status" value="1"/>
</dbReference>
<gene>
    <name evidence="7" type="ORF">PVAP13_8KG248615</name>
</gene>
<sequence length="337" mass="36482">MTAGDISAQPEAPAATHLPTLLVSGQPWDVLEQPSSWTAPGMLPASEGAFSGFAGQSALLEQIAAWAPQSEMPFVSTPSGSGLPPRSGDIIGAGSAQPPSDCELAPLPPSLRIPSLEETNKLSTFGESMLPWHYGSSSMDVGGGSISSMPDLTTGAMKAPLLPMKQVPIDAARREPEFISPIDLDGEDLPVPNNSTSGDLSSARRLIYAKEIISKDKKLQELINTDPKKAKRIIADRFCAAKRKAIKDMRILELERQIEILQGQYNTLSAELSLLQGQCAELKTQRNELSMIMLELEHKVLLKDVKANEQLMLINVCLSVSSKFHMLIAYKLKACRH</sequence>
<dbReference type="PANTHER" id="PTHR13690">
    <property type="entry name" value="TRANSCRIPTION FACTOR POSF21-RELATED"/>
    <property type="match status" value="1"/>
</dbReference>
<evidence type="ECO:0000256" key="3">
    <source>
        <dbReference type="ARBA" id="ARBA00023125"/>
    </source>
</evidence>
<dbReference type="Proteomes" id="UP000823388">
    <property type="component" value="Chromosome 8K"/>
</dbReference>
<keyword evidence="3" id="KW-0238">DNA-binding</keyword>
<dbReference type="InterPro" id="IPR044759">
    <property type="entry name" value="bZIP_RF2"/>
</dbReference>
<comment type="subcellular location">
    <subcellularLocation>
        <location evidence="1">Nucleus</location>
    </subcellularLocation>
</comment>
<dbReference type="InterPro" id="IPR046347">
    <property type="entry name" value="bZIP_sf"/>
</dbReference>
<evidence type="ECO:0000313" key="8">
    <source>
        <dbReference type="Proteomes" id="UP000823388"/>
    </source>
</evidence>
<feature type="coiled-coil region" evidence="6">
    <location>
        <begin position="251"/>
        <end position="299"/>
    </location>
</feature>
<dbReference type="AlphaFoldDB" id="A0A8T0PMM2"/>
<evidence type="ECO:0008006" key="9">
    <source>
        <dbReference type="Google" id="ProtNLM"/>
    </source>
</evidence>
<proteinExistence type="predicted"/>
<protein>
    <recommendedName>
        <fullName evidence="9">BZIP domain-containing protein</fullName>
    </recommendedName>
</protein>
<dbReference type="GO" id="GO:0005634">
    <property type="term" value="C:nucleus"/>
    <property type="evidence" value="ECO:0007669"/>
    <property type="project" value="UniProtKB-SubCell"/>
</dbReference>